<dbReference type="AlphaFoldDB" id="A0A5S9PN84"/>
<evidence type="ECO:0000313" key="3">
    <source>
        <dbReference type="Proteomes" id="UP000433050"/>
    </source>
</evidence>
<reference evidence="2 3" key="1">
    <citation type="submission" date="2019-12" db="EMBL/GenBank/DDBJ databases">
        <authorList>
            <person name="Reyes-Prieto M."/>
        </authorList>
    </citation>
    <scope>NUCLEOTIDE SEQUENCE [LARGE SCALE GENOMIC DNA]</scope>
    <source>
        <strain evidence="2">HF14-78462</strain>
    </source>
</reference>
<dbReference type="EMBL" id="CACSAS010000001">
    <property type="protein sequence ID" value="CAA0105393.1"/>
    <property type="molecule type" value="Genomic_DNA"/>
</dbReference>
<name>A0A5S9PN84_9HYPH</name>
<accession>A0A5S9PN84</accession>
<dbReference type="Proteomes" id="UP000433050">
    <property type="component" value="Unassembled WGS sequence"/>
</dbReference>
<organism evidence="2 3">
    <name type="scientific">Starkeya nomas</name>
    <dbReference type="NCBI Taxonomy" id="2666134"/>
    <lineage>
        <taxon>Bacteria</taxon>
        <taxon>Pseudomonadati</taxon>
        <taxon>Pseudomonadota</taxon>
        <taxon>Alphaproteobacteria</taxon>
        <taxon>Hyphomicrobiales</taxon>
        <taxon>Xanthobacteraceae</taxon>
        <taxon>Starkeya</taxon>
    </lineage>
</organism>
<sequence>MRDEDLIARRVVGEIDRPFAARREGRHLLAAEIDDMDLVALQGGKEQAVALRIESDAGDGAGQIVDRVDDLVLGAIDHPHGGGLVAAAGDGDVGAVRRLVDGHLAHMRLLALGELGDDLAAGEVDHRERAVAGLRAVEGLGLVVDAEAEDRVVAERDRLLGLQRRRIERVDEGLAGTARAGGGDIDTVHRRAEDELVEPRTRLGRLHIFRIGESRAGEAEHRHRGEGNGAQAQAGPGKGRVVRHDVSPLMNEVGLRCADGPGLPPRISRDRSSWAPRPARRGSARSPLPPSGRHRARRSARGESISPGSRR</sequence>
<gene>
    <name evidence="2" type="ORF">STARVERO_03236</name>
</gene>
<proteinExistence type="predicted"/>
<evidence type="ECO:0000256" key="1">
    <source>
        <dbReference type="SAM" id="MobiDB-lite"/>
    </source>
</evidence>
<keyword evidence="3" id="KW-1185">Reference proteome</keyword>
<protein>
    <submittedName>
        <fullName evidence="2">Uncharacterized protein</fullName>
    </submittedName>
</protein>
<evidence type="ECO:0000313" key="2">
    <source>
        <dbReference type="EMBL" id="CAA0105393.1"/>
    </source>
</evidence>
<feature type="compositionally biased region" description="Basic and acidic residues" evidence="1">
    <location>
        <begin position="215"/>
        <end position="226"/>
    </location>
</feature>
<feature type="region of interest" description="Disordered" evidence="1">
    <location>
        <begin position="215"/>
        <end position="311"/>
    </location>
</feature>